<evidence type="ECO:0000256" key="14">
    <source>
        <dbReference type="ARBA" id="ARBA00042865"/>
    </source>
</evidence>
<reference evidence="17 18" key="1">
    <citation type="submission" date="2018-05" db="EMBL/GenBank/DDBJ databases">
        <title>Pararhodobacter marina sp. nov., isolated from deep-sea water of the Indian Ocean.</title>
        <authorList>
            <person name="Lai Q.Sr."/>
            <person name="Liu X."/>
            <person name="Shao Z."/>
        </authorList>
    </citation>
    <scope>NUCLEOTIDE SEQUENCE [LARGE SCALE GENOMIC DNA]</scope>
    <source>
        <strain evidence="17 18">CIC4N-9</strain>
    </source>
</reference>
<keyword evidence="13" id="KW-0325">Glycoprotein</keyword>
<dbReference type="Pfam" id="PF19349">
    <property type="entry name" value="DUF5927"/>
    <property type="match status" value="1"/>
</dbReference>
<dbReference type="PANTHER" id="PTHR46025:SF3">
    <property type="entry name" value="XYLOSYLTRANSFERASE OXT"/>
    <property type="match status" value="1"/>
</dbReference>
<keyword evidence="9" id="KW-1133">Transmembrane helix</keyword>
<evidence type="ECO:0000256" key="7">
    <source>
        <dbReference type="ARBA" id="ARBA00022824"/>
    </source>
</evidence>
<feature type="region of interest" description="Disordered" evidence="15">
    <location>
        <begin position="538"/>
        <end position="557"/>
    </location>
</feature>
<evidence type="ECO:0000256" key="10">
    <source>
        <dbReference type="ARBA" id="ARBA00023034"/>
    </source>
</evidence>
<evidence type="ECO:0000256" key="4">
    <source>
        <dbReference type="ARBA" id="ARBA00022679"/>
    </source>
</evidence>
<protein>
    <recommendedName>
        <fullName evidence="14">Peptide O-xylosyltransferase</fullName>
    </recommendedName>
</protein>
<organism evidence="17 18">
    <name type="scientific">Pararhodobacter marinus</name>
    <dbReference type="NCBI Taxonomy" id="2184063"/>
    <lineage>
        <taxon>Bacteria</taxon>
        <taxon>Pseudomonadati</taxon>
        <taxon>Pseudomonadota</taxon>
        <taxon>Alphaproteobacteria</taxon>
        <taxon>Rhodobacterales</taxon>
        <taxon>Paracoccaceae</taxon>
        <taxon>Pararhodobacter</taxon>
    </lineage>
</organism>
<keyword evidence="10" id="KW-0333">Golgi apparatus</keyword>
<keyword evidence="18" id="KW-1185">Reference proteome</keyword>
<dbReference type="GeneID" id="94363670"/>
<dbReference type="GO" id="GO:0016020">
    <property type="term" value="C:membrane"/>
    <property type="evidence" value="ECO:0007669"/>
    <property type="project" value="InterPro"/>
</dbReference>
<evidence type="ECO:0000313" key="18">
    <source>
        <dbReference type="Proteomes" id="UP000244940"/>
    </source>
</evidence>
<evidence type="ECO:0000256" key="8">
    <source>
        <dbReference type="ARBA" id="ARBA00022968"/>
    </source>
</evidence>
<evidence type="ECO:0000256" key="13">
    <source>
        <dbReference type="ARBA" id="ARBA00023180"/>
    </source>
</evidence>
<dbReference type="GO" id="GO:0046872">
    <property type="term" value="F:metal ion binding"/>
    <property type="evidence" value="ECO:0007669"/>
    <property type="project" value="UniProtKB-KW"/>
</dbReference>
<evidence type="ECO:0000256" key="6">
    <source>
        <dbReference type="ARBA" id="ARBA00022723"/>
    </source>
</evidence>
<dbReference type="OrthoDB" id="7943907at2"/>
<keyword evidence="4 17" id="KW-0808">Transferase</keyword>
<keyword evidence="11" id="KW-0472">Membrane</keyword>
<dbReference type="EMBL" id="QEYD01000001">
    <property type="protein sequence ID" value="PWE31961.1"/>
    <property type="molecule type" value="Genomic_DNA"/>
</dbReference>
<dbReference type="InterPro" id="IPR003406">
    <property type="entry name" value="Glyco_trans_14"/>
</dbReference>
<evidence type="ECO:0000256" key="3">
    <source>
        <dbReference type="ARBA" id="ARBA00022676"/>
    </source>
</evidence>
<dbReference type="GO" id="GO:0030158">
    <property type="term" value="F:protein xylosyltransferase activity"/>
    <property type="evidence" value="ECO:0007669"/>
    <property type="project" value="InterPro"/>
</dbReference>
<gene>
    <name evidence="17" type="ORF">C4N9_02090</name>
</gene>
<dbReference type="RefSeq" id="WP_109531761.1">
    <property type="nucleotide sequence ID" value="NZ_QEYD01000001.1"/>
</dbReference>
<dbReference type="GO" id="GO:0015012">
    <property type="term" value="P:heparan sulfate proteoglycan biosynthetic process"/>
    <property type="evidence" value="ECO:0007669"/>
    <property type="project" value="TreeGrafter"/>
</dbReference>
<sequence length="557" mass="64025">MLVHTALDRAAQVARFVAQAGSPVVIHVDARTPPQDRAALVQALADLPDVRFCRRFRCDWGKWSLVAAMQAATERLLGDFPKVERVYAMSGACLPLRPVADLQAWLDRHPDTDFIESVSVADVNWTKGGLSEERFTLHFPVGFKTNKWLFDRLVDAQRLLHVKRDIPDGIVPHIGSQWWCLTRDTLEAILKDPMRPVYDRYFKRVWIPDESYFQTLVRLHTRRIESRSPTLGKFDHQGKPHVFYDDHLQLLRRSDCFMARKIWRGSDRLYQHFLSPGSGEVNHAEPQPSRIDRHFARATEQRIRGRAGLYMASRFPMQNRENGKTAEPYSVFQGFTEVFRDFEGWLSSVANCRVHGHLFAPRKVEFAGREKTFAGGLSYSASLRDYNPRAFLTNLLWSARGERQCFQFGPGDTQGRRYDLLWFMATDSNAQISVISGAWAVPLYLSGRDVAEIRREAARLQRIESDMIDILHSPHVRARIRIWTMAEFLENPAEPLHLLFDEIAPHVQSRMIRIPELVDLNGFGSFLQDLRNQGMQPVLMGDFPTTPLPPGPSHRMK</sequence>
<name>A0A2U2CJC5_9RHOB</name>
<evidence type="ECO:0000256" key="1">
    <source>
        <dbReference type="ARBA" id="ARBA00004323"/>
    </source>
</evidence>
<keyword evidence="3" id="KW-0328">Glycosyltransferase</keyword>
<keyword evidence="6" id="KW-0479">Metal-binding</keyword>
<evidence type="ECO:0000256" key="15">
    <source>
        <dbReference type="SAM" id="MobiDB-lite"/>
    </source>
</evidence>
<dbReference type="PANTHER" id="PTHR46025">
    <property type="entry name" value="XYLOSYLTRANSFERASE OXT"/>
    <property type="match status" value="1"/>
</dbReference>
<dbReference type="InterPro" id="IPR045971">
    <property type="entry name" value="DUF5927"/>
</dbReference>
<evidence type="ECO:0000256" key="11">
    <source>
        <dbReference type="ARBA" id="ARBA00023136"/>
    </source>
</evidence>
<comment type="subcellular location">
    <subcellularLocation>
        <location evidence="2">Endoplasmic reticulum membrane</location>
        <topology evidence="2">Single-pass type II membrane protein</topology>
    </subcellularLocation>
    <subcellularLocation>
        <location evidence="1">Golgi apparatus membrane</location>
        <topology evidence="1">Single-pass type II membrane protein</topology>
    </subcellularLocation>
</comment>
<dbReference type="AlphaFoldDB" id="A0A2U2CJC5"/>
<dbReference type="InterPro" id="IPR043538">
    <property type="entry name" value="XYLT"/>
</dbReference>
<evidence type="ECO:0000256" key="9">
    <source>
        <dbReference type="ARBA" id="ARBA00022989"/>
    </source>
</evidence>
<comment type="caution">
    <text evidence="17">The sequence shown here is derived from an EMBL/GenBank/DDBJ whole genome shotgun (WGS) entry which is preliminary data.</text>
</comment>
<keyword evidence="12" id="KW-1015">Disulfide bond</keyword>
<proteinExistence type="predicted"/>
<keyword evidence="5" id="KW-0812">Transmembrane</keyword>
<feature type="domain" description="DUF5927" evidence="16">
    <location>
        <begin position="260"/>
        <end position="548"/>
    </location>
</feature>
<evidence type="ECO:0000256" key="5">
    <source>
        <dbReference type="ARBA" id="ARBA00022692"/>
    </source>
</evidence>
<keyword evidence="7" id="KW-0256">Endoplasmic reticulum</keyword>
<evidence type="ECO:0000256" key="2">
    <source>
        <dbReference type="ARBA" id="ARBA00004648"/>
    </source>
</evidence>
<keyword evidence="8" id="KW-0735">Signal-anchor</keyword>
<dbReference type="Proteomes" id="UP000244940">
    <property type="component" value="Unassembled WGS sequence"/>
</dbReference>
<evidence type="ECO:0000259" key="16">
    <source>
        <dbReference type="Pfam" id="PF19349"/>
    </source>
</evidence>
<accession>A0A2U2CJC5</accession>
<feature type="compositionally biased region" description="Pro residues" evidence="15">
    <location>
        <begin position="546"/>
        <end position="557"/>
    </location>
</feature>
<dbReference type="GO" id="GO:0050650">
    <property type="term" value="P:chondroitin sulfate proteoglycan biosynthetic process"/>
    <property type="evidence" value="ECO:0007669"/>
    <property type="project" value="TreeGrafter"/>
</dbReference>
<dbReference type="Pfam" id="PF02485">
    <property type="entry name" value="Branch"/>
    <property type="match status" value="1"/>
</dbReference>
<evidence type="ECO:0000256" key="12">
    <source>
        <dbReference type="ARBA" id="ARBA00023157"/>
    </source>
</evidence>
<evidence type="ECO:0000313" key="17">
    <source>
        <dbReference type="EMBL" id="PWE31961.1"/>
    </source>
</evidence>